<sequence length="152" mass="17651">MMKNSVHSKLMGQLIYNESYPAYERTIGKINWKLDAQETADVTVLIQKAEKLFVCLEDFDKKAKARIAEKLIAYKNDCWPEYDENDEDLNWEAVDNGLYDITEREFAEALTLHDIVIKTESIYCEYLDGDLFGGHRVHACFDDHYSLLEATI</sequence>
<protein>
    <recommendedName>
        <fullName evidence="1">DUF2262 domain-containing protein</fullName>
    </recommendedName>
</protein>
<proteinExistence type="predicted"/>
<organism evidence="2 3">
    <name type="scientific">Bacillus badius</name>
    <dbReference type="NCBI Taxonomy" id="1455"/>
    <lineage>
        <taxon>Bacteria</taxon>
        <taxon>Bacillati</taxon>
        <taxon>Bacillota</taxon>
        <taxon>Bacilli</taxon>
        <taxon>Bacillales</taxon>
        <taxon>Bacillaceae</taxon>
        <taxon>Pseudobacillus</taxon>
    </lineage>
</organism>
<reference evidence="2 3" key="1">
    <citation type="submission" date="2015-01" db="EMBL/GenBank/DDBJ databases">
        <title>Genome Assembly of Bacillus badius MTCC 1458.</title>
        <authorList>
            <person name="Verma A."/>
            <person name="Khatri I."/>
            <person name="Mual P."/>
            <person name="Subramanian S."/>
            <person name="Krishnamurthi S."/>
        </authorList>
    </citation>
    <scope>NUCLEOTIDE SEQUENCE [LARGE SCALE GENOMIC DNA]</scope>
    <source>
        <strain evidence="2 3">MTCC 1458</strain>
    </source>
</reference>
<dbReference type="InterPro" id="IPR019260">
    <property type="entry name" value="DUF2262"/>
</dbReference>
<name>A0ABR5ARZ4_BACBA</name>
<accession>A0ABR5ARZ4</accession>
<evidence type="ECO:0000259" key="1">
    <source>
        <dbReference type="Pfam" id="PF10020"/>
    </source>
</evidence>
<dbReference type="Proteomes" id="UP000031982">
    <property type="component" value="Unassembled WGS sequence"/>
</dbReference>
<feature type="domain" description="DUF2262" evidence="1">
    <location>
        <begin position="10"/>
        <end position="152"/>
    </location>
</feature>
<comment type="caution">
    <text evidence="2">The sequence shown here is derived from an EMBL/GenBank/DDBJ whole genome shotgun (WGS) entry which is preliminary data.</text>
</comment>
<dbReference type="EMBL" id="JXLP01000014">
    <property type="protein sequence ID" value="KIL77522.1"/>
    <property type="molecule type" value="Genomic_DNA"/>
</dbReference>
<evidence type="ECO:0000313" key="3">
    <source>
        <dbReference type="Proteomes" id="UP000031982"/>
    </source>
</evidence>
<keyword evidence="3" id="KW-1185">Reference proteome</keyword>
<evidence type="ECO:0000313" key="2">
    <source>
        <dbReference type="EMBL" id="KIL77522.1"/>
    </source>
</evidence>
<gene>
    <name evidence="2" type="ORF">SD77_1508</name>
</gene>
<dbReference type="Pfam" id="PF10020">
    <property type="entry name" value="DUF2262"/>
    <property type="match status" value="1"/>
</dbReference>